<protein>
    <submittedName>
        <fullName evidence="4">Nucleotidyltransferase family protein</fullName>
    </submittedName>
</protein>
<dbReference type="CDD" id="cd06422">
    <property type="entry name" value="NTP_transferase_like_1"/>
    <property type="match status" value="1"/>
</dbReference>
<name>A0A412B9A0_BACUN</name>
<dbReference type="Proteomes" id="UP000283680">
    <property type="component" value="Unassembled WGS sequence"/>
</dbReference>
<reference evidence="4 5" key="1">
    <citation type="submission" date="2018-08" db="EMBL/GenBank/DDBJ databases">
        <title>A genome reference for cultivated species of the human gut microbiota.</title>
        <authorList>
            <person name="Zou Y."/>
            <person name="Xue W."/>
            <person name="Luo G."/>
        </authorList>
    </citation>
    <scope>NUCLEOTIDE SEQUENCE [LARGE SCALE GENOMIC DNA]</scope>
    <source>
        <strain evidence="4 5">AF28-11</strain>
    </source>
</reference>
<dbReference type="GO" id="GO:0016779">
    <property type="term" value="F:nucleotidyltransferase activity"/>
    <property type="evidence" value="ECO:0007669"/>
    <property type="project" value="UniProtKB-KW"/>
</dbReference>
<evidence type="ECO:0000313" key="5">
    <source>
        <dbReference type="Proteomes" id="UP000283680"/>
    </source>
</evidence>
<dbReference type="Gene3D" id="3.90.550.10">
    <property type="entry name" value="Spore Coat Polysaccharide Biosynthesis Protein SpsA, Chain A"/>
    <property type="match status" value="1"/>
</dbReference>
<dbReference type="RefSeq" id="WP_117964380.1">
    <property type="nucleotide sequence ID" value="NZ_JAHOJB010000021.1"/>
</dbReference>
<dbReference type="Pfam" id="PF00483">
    <property type="entry name" value="NTP_transferase"/>
    <property type="match status" value="1"/>
</dbReference>
<dbReference type="EMBL" id="QRTH01000007">
    <property type="protein sequence ID" value="RGQ49818.1"/>
    <property type="molecule type" value="Genomic_DNA"/>
</dbReference>
<keyword evidence="2" id="KW-0548">Nucleotidyltransferase</keyword>
<evidence type="ECO:0000313" key="4">
    <source>
        <dbReference type="EMBL" id="RGQ49818.1"/>
    </source>
</evidence>
<sequence>MKAMIFAAGLGTRLRPLTDNMPKALVPVAGKPMLERVILRLKEAGFNEITVNIHHFGEQIIDFLRAHDNFGTEIHISDERGMLLDTGGGIKKARPFLDGQEPFLVHNADILTDIDLAGLYRHHLESDAESTLLVSERKTSRYLLFDDDYHLHGWINKSTGEVKPAGFDYRETKYRELAFGGIHIISPSLFHLMDDGQWNGKFSIIPFYLSACTKVHIQGYPLQGFRWFDIGKPETLAQAEEYYKQKQQVM</sequence>
<proteinExistence type="predicted"/>
<comment type="caution">
    <text evidence="4">The sequence shown here is derived from an EMBL/GenBank/DDBJ whole genome shotgun (WGS) entry which is preliminary data.</text>
</comment>
<dbReference type="InterPro" id="IPR005835">
    <property type="entry name" value="NTP_transferase_dom"/>
</dbReference>
<dbReference type="InterPro" id="IPR050065">
    <property type="entry name" value="GlmU-like"/>
</dbReference>
<dbReference type="AlphaFoldDB" id="A0A412B9A0"/>
<evidence type="ECO:0000259" key="3">
    <source>
        <dbReference type="Pfam" id="PF00483"/>
    </source>
</evidence>
<dbReference type="PANTHER" id="PTHR43584">
    <property type="entry name" value="NUCLEOTIDYL TRANSFERASE"/>
    <property type="match status" value="1"/>
</dbReference>
<accession>A0A412B9A0</accession>
<evidence type="ECO:0000256" key="2">
    <source>
        <dbReference type="ARBA" id="ARBA00022695"/>
    </source>
</evidence>
<evidence type="ECO:0000256" key="1">
    <source>
        <dbReference type="ARBA" id="ARBA00022679"/>
    </source>
</evidence>
<feature type="domain" description="Nucleotidyl transferase" evidence="3">
    <location>
        <begin position="2"/>
        <end position="245"/>
    </location>
</feature>
<gene>
    <name evidence="4" type="ORF">DWY92_14700</name>
</gene>
<organism evidence="4 5">
    <name type="scientific">Bacteroides uniformis</name>
    <dbReference type="NCBI Taxonomy" id="820"/>
    <lineage>
        <taxon>Bacteria</taxon>
        <taxon>Pseudomonadati</taxon>
        <taxon>Bacteroidota</taxon>
        <taxon>Bacteroidia</taxon>
        <taxon>Bacteroidales</taxon>
        <taxon>Bacteroidaceae</taxon>
        <taxon>Bacteroides</taxon>
    </lineage>
</organism>
<keyword evidence="1 4" id="KW-0808">Transferase</keyword>
<dbReference type="InterPro" id="IPR029044">
    <property type="entry name" value="Nucleotide-diphossugar_trans"/>
</dbReference>
<dbReference type="PANTHER" id="PTHR43584:SF8">
    <property type="entry name" value="N-ACETYLMURAMATE ALPHA-1-PHOSPHATE URIDYLYLTRANSFERASE"/>
    <property type="match status" value="1"/>
</dbReference>
<dbReference type="SUPFAM" id="SSF53448">
    <property type="entry name" value="Nucleotide-diphospho-sugar transferases"/>
    <property type="match status" value="1"/>
</dbReference>